<dbReference type="KEGG" id="kaf:KAFR_0F00800"/>
<dbReference type="PANTHER" id="PTHR10408:SF23">
    <property type="entry name" value="STEROL O-ACYLTRANSFERASE 1-RELATED"/>
    <property type="match status" value="1"/>
</dbReference>
<dbReference type="STRING" id="1071382.H2AWC7"/>
<dbReference type="EMBL" id="HE650826">
    <property type="protein sequence ID" value="CCF58677.1"/>
    <property type="molecule type" value="Genomic_DNA"/>
</dbReference>
<keyword evidence="3 10" id="KW-0808">Transferase</keyword>
<evidence type="ECO:0000256" key="4">
    <source>
        <dbReference type="ARBA" id="ARBA00022692"/>
    </source>
</evidence>
<dbReference type="FunCoup" id="H2AWC7">
    <property type="interactions" value="210"/>
</dbReference>
<feature type="compositionally biased region" description="Polar residues" evidence="13">
    <location>
        <begin position="16"/>
        <end position="35"/>
    </location>
</feature>
<dbReference type="RefSeq" id="XP_003957812.1">
    <property type="nucleotide sequence ID" value="XM_003957763.1"/>
</dbReference>
<feature type="coiled-coil region" evidence="12">
    <location>
        <begin position="324"/>
        <end position="351"/>
    </location>
</feature>
<keyword evidence="5 10" id="KW-0256">Endoplasmic reticulum</keyword>
<evidence type="ECO:0000256" key="14">
    <source>
        <dbReference type="SAM" id="Phobius"/>
    </source>
</evidence>
<dbReference type="GeneID" id="13884145"/>
<keyword evidence="8 10" id="KW-0012">Acyltransferase</keyword>
<evidence type="ECO:0000313" key="15">
    <source>
        <dbReference type="EMBL" id="CCF58677.1"/>
    </source>
</evidence>
<name>H2AWC7_KAZAF</name>
<dbReference type="PANTHER" id="PTHR10408">
    <property type="entry name" value="STEROL O-ACYLTRANSFERASE"/>
    <property type="match status" value="1"/>
</dbReference>
<dbReference type="InParanoid" id="H2AWC7"/>
<evidence type="ECO:0000256" key="1">
    <source>
        <dbReference type="ARBA" id="ARBA00004477"/>
    </source>
</evidence>
<evidence type="ECO:0000256" key="5">
    <source>
        <dbReference type="ARBA" id="ARBA00022824"/>
    </source>
</evidence>
<keyword evidence="7 10" id="KW-0472">Membrane</keyword>
<dbReference type="PIRSF" id="PIRSF000439">
    <property type="entry name" value="Oat_ACAT_DAG_ARE"/>
    <property type="match status" value="1"/>
</dbReference>
<feature type="active site" evidence="11">
    <location>
        <position position="551"/>
    </location>
</feature>
<evidence type="ECO:0000313" key="16">
    <source>
        <dbReference type="Proteomes" id="UP000005220"/>
    </source>
</evidence>
<reference evidence="15 16" key="1">
    <citation type="journal article" date="2011" name="Proc. Natl. Acad. Sci. U.S.A.">
        <title>Evolutionary erosion of yeast sex chromosomes by mating-type switching accidents.</title>
        <authorList>
            <person name="Gordon J.L."/>
            <person name="Armisen D."/>
            <person name="Proux-Wera E."/>
            <person name="Oheigeartaigh S.S."/>
            <person name="Byrne K.P."/>
            <person name="Wolfe K.H."/>
        </authorList>
    </citation>
    <scope>NUCLEOTIDE SEQUENCE [LARGE SCALE GENOMIC DNA]</scope>
    <source>
        <strain evidence="16">ATCC 22294 / BCRC 22015 / CBS 2517 / CECT 1963 / NBRC 1671 / NRRL Y-8276</strain>
    </source>
</reference>
<dbReference type="AlphaFoldDB" id="H2AWC7"/>
<dbReference type="GO" id="GO:0034737">
    <property type="term" value="F:ergosterol O-acyltransferase activity"/>
    <property type="evidence" value="ECO:0007669"/>
    <property type="project" value="EnsemblFungi"/>
</dbReference>
<keyword evidence="12" id="KW-0175">Coiled coil</keyword>
<organism evidence="15 16">
    <name type="scientific">Kazachstania africana (strain ATCC 22294 / BCRC 22015 / CBS 2517 / CECT 1963 / NBRC 1671 / NRRL Y-8276)</name>
    <name type="common">Yeast</name>
    <name type="synonym">Kluyveromyces africanus</name>
    <dbReference type="NCBI Taxonomy" id="1071382"/>
    <lineage>
        <taxon>Eukaryota</taxon>
        <taxon>Fungi</taxon>
        <taxon>Dikarya</taxon>
        <taxon>Ascomycota</taxon>
        <taxon>Saccharomycotina</taxon>
        <taxon>Saccharomycetes</taxon>
        <taxon>Saccharomycetales</taxon>
        <taxon>Saccharomycetaceae</taxon>
        <taxon>Kazachstania</taxon>
    </lineage>
</organism>
<gene>
    <name evidence="15" type="primary">KAFR0F00800</name>
    <name evidence="15" type="ORF">KAFR_0F00800</name>
</gene>
<proteinExistence type="inferred from homology"/>
<dbReference type="OrthoDB" id="10039049at2759"/>
<dbReference type="InterPro" id="IPR004299">
    <property type="entry name" value="MBOAT_fam"/>
</dbReference>
<sequence>MTENILTDSKFKKIQRLNSPQNPNRRSSITQDTGSYKNFDLDATTVSEDTNTSVTELEPPLKYSSDIKHSKSQQELFEKHVMEIKQRYKLRYRAINTANQTKDVISYFEDVNFELRPSILDGAVNEPFQLHFEGPTMERQIRTKERAKIKKLKRKYTNSTPLNSSPSSSDVEQEEIIDTKVTASFSGLYVVLWMMIGFGVLKTIVDYYGQTNRSLKEWAIVEIMLTDLIVIAAADLVMYLAIYFGFIIHWLCKNNVLSWNRSGWKLVSLYEVAYLCFFIYLPEHVLNLHWIGKIFLFLHSLVLLMKLHSFSFYNGYLWSIHEELQYSKNALQKLKDSHDEASEQKDEIIETLTKSIDFCNFEINSQSILEKFPQNINIKNFFMFTMFPTVVYQIEYPRTKKIRWDYVVEKIVAIFGTIFIMVVNAQVFMYPVAIRCLAVRNSPWTSVLDRFSKWVGLMIDIVPSFIVMYLLVFYLIWDAILNCIAELTLFGDRYFYGDWWNCVTWAEFSRIWNVPVHKFLLRHVYHSSISSMKLSKSQATFMTFCISSVVHELAMYVIFKRLRFYLFFFQMLQLPLVSLTNTKFLKKKTVFGNVVFWLGICTGPSVMCTLYLTI</sequence>
<dbReference type="GO" id="GO:0008204">
    <property type="term" value="P:ergosterol metabolic process"/>
    <property type="evidence" value="ECO:0007669"/>
    <property type="project" value="EnsemblFungi"/>
</dbReference>
<keyword evidence="4 14" id="KW-0812">Transmembrane</keyword>
<keyword evidence="6 14" id="KW-1133">Transmembrane helix</keyword>
<keyword evidence="16" id="KW-1185">Reference proteome</keyword>
<dbReference type="Pfam" id="PF03062">
    <property type="entry name" value="MBOAT"/>
    <property type="match status" value="1"/>
</dbReference>
<evidence type="ECO:0000256" key="6">
    <source>
        <dbReference type="ARBA" id="ARBA00022989"/>
    </source>
</evidence>
<dbReference type="InterPro" id="IPR014371">
    <property type="entry name" value="Oat_ACAT_DAG_ARE"/>
</dbReference>
<evidence type="ECO:0000256" key="2">
    <source>
        <dbReference type="ARBA" id="ARBA00009010"/>
    </source>
</evidence>
<feature type="transmembrane region" description="Helical" evidence="14">
    <location>
        <begin position="263"/>
        <end position="281"/>
    </location>
</feature>
<protein>
    <recommendedName>
        <fullName evidence="10">O-acyltransferase</fullName>
    </recommendedName>
</protein>
<comment type="subcellular location">
    <subcellularLocation>
        <location evidence="1 10">Endoplasmic reticulum membrane</location>
        <topology evidence="1 10">Multi-pass membrane protein</topology>
    </subcellularLocation>
</comment>
<evidence type="ECO:0000256" key="12">
    <source>
        <dbReference type="SAM" id="Coils"/>
    </source>
</evidence>
<evidence type="ECO:0000256" key="13">
    <source>
        <dbReference type="SAM" id="MobiDB-lite"/>
    </source>
</evidence>
<feature type="transmembrane region" description="Helical" evidence="14">
    <location>
        <begin position="411"/>
        <end position="434"/>
    </location>
</feature>
<evidence type="ECO:0000256" key="10">
    <source>
        <dbReference type="PIRNR" id="PIRNR000439"/>
    </source>
</evidence>
<comment type="function">
    <text evidence="9">Sterol O-acyltransferase that catalyzes the formation of stery esters.</text>
</comment>
<evidence type="ECO:0000256" key="3">
    <source>
        <dbReference type="ARBA" id="ARBA00022679"/>
    </source>
</evidence>
<evidence type="ECO:0000256" key="11">
    <source>
        <dbReference type="PIRSR" id="PIRSR000439-1"/>
    </source>
</evidence>
<feature type="transmembrane region" description="Helical" evidence="14">
    <location>
        <begin position="188"/>
        <end position="208"/>
    </location>
</feature>
<evidence type="ECO:0000256" key="7">
    <source>
        <dbReference type="ARBA" id="ARBA00023136"/>
    </source>
</evidence>
<feature type="region of interest" description="Disordered" evidence="13">
    <location>
        <begin position="1"/>
        <end position="35"/>
    </location>
</feature>
<feature type="transmembrane region" description="Helical" evidence="14">
    <location>
        <begin position="594"/>
        <end position="612"/>
    </location>
</feature>
<accession>H2AWC7</accession>
<comment type="similarity">
    <text evidence="2 10">Belongs to the membrane-bound acyltransferase family. Sterol o-acyltransferase subfamily.</text>
</comment>
<evidence type="ECO:0000256" key="8">
    <source>
        <dbReference type="ARBA" id="ARBA00023315"/>
    </source>
</evidence>
<dbReference type="Proteomes" id="UP000005220">
    <property type="component" value="Chromosome 6"/>
</dbReference>
<dbReference type="eggNOG" id="KOG0380">
    <property type="taxonomic scope" value="Eukaryota"/>
</dbReference>
<dbReference type="GO" id="GO:0005789">
    <property type="term" value="C:endoplasmic reticulum membrane"/>
    <property type="evidence" value="ECO:0007669"/>
    <property type="project" value="UniProtKB-SubCell"/>
</dbReference>
<feature type="transmembrane region" description="Helical" evidence="14">
    <location>
        <begin position="454"/>
        <end position="477"/>
    </location>
</feature>
<dbReference type="HOGENOM" id="CLU_018190_2_1_1"/>
<feature type="transmembrane region" description="Helical" evidence="14">
    <location>
        <begin position="228"/>
        <end position="251"/>
    </location>
</feature>
<evidence type="ECO:0000256" key="9">
    <source>
        <dbReference type="ARBA" id="ARBA00023568"/>
    </source>
</evidence>